<dbReference type="RefSeq" id="XP_007768183.1">
    <property type="nucleotide sequence ID" value="XM_007769993.1"/>
</dbReference>
<feature type="non-terminal residue" evidence="1">
    <location>
        <position position="1"/>
    </location>
</feature>
<dbReference type="EMBL" id="JH711578">
    <property type="protein sequence ID" value="EIW81021.1"/>
    <property type="molecule type" value="Genomic_DNA"/>
</dbReference>
<organism evidence="1 2">
    <name type="scientific">Coniophora puteana (strain RWD-64-598)</name>
    <name type="common">Brown rot fungus</name>
    <dbReference type="NCBI Taxonomy" id="741705"/>
    <lineage>
        <taxon>Eukaryota</taxon>
        <taxon>Fungi</taxon>
        <taxon>Dikarya</taxon>
        <taxon>Basidiomycota</taxon>
        <taxon>Agaricomycotina</taxon>
        <taxon>Agaricomycetes</taxon>
        <taxon>Agaricomycetidae</taxon>
        <taxon>Boletales</taxon>
        <taxon>Coniophorineae</taxon>
        <taxon>Coniophoraceae</taxon>
        <taxon>Coniophora</taxon>
    </lineage>
</organism>
<gene>
    <name evidence="1" type="ORF">CONPUDRAFT_33905</name>
</gene>
<proteinExistence type="predicted"/>
<accession>A0A5M3MR70</accession>
<evidence type="ECO:0000313" key="2">
    <source>
        <dbReference type="Proteomes" id="UP000053558"/>
    </source>
</evidence>
<feature type="non-terminal residue" evidence="1">
    <location>
        <position position="137"/>
    </location>
</feature>
<name>A0A5M3MR70_CONPW</name>
<dbReference type="KEGG" id="cput:CONPUDRAFT_33905"/>
<dbReference type="GeneID" id="19206762"/>
<dbReference type="AlphaFoldDB" id="A0A5M3MR70"/>
<evidence type="ECO:0000313" key="1">
    <source>
        <dbReference type="EMBL" id="EIW81021.1"/>
    </source>
</evidence>
<keyword evidence="2" id="KW-1185">Reference proteome</keyword>
<protein>
    <submittedName>
        <fullName evidence="1">Uncharacterized protein</fullName>
    </submittedName>
</protein>
<dbReference type="Proteomes" id="UP000053558">
    <property type="component" value="Unassembled WGS sequence"/>
</dbReference>
<dbReference type="OrthoDB" id="3944184at2759"/>
<dbReference type="OMA" id="MNLATTW"/>
<reference evidence="2" key="1">
    <citation type="journal article" date="2012" name="Science">
        <title>The Paleozoic origin of enzymatic lignin decomposition reconstructed from 31 fungal genomes.</title>
        <authorList>
            <person name="Floudas D."/>
            <person name="Binder M."/>
            <person name="Riley R."/>
            <person name="Barry K."/>
            <person name="Blanchette R.A."/>
            <person name="Henrissat B."/>
            <person name="Martinez A.T."/>
            <person name="Otillar R."/>
            <person name="Spatafora J.W."/>
            <person name="Yadav J.S."/>
            <person name="Aerts A."/>
            <person name="Benoit I."/>
            <person name="Boyd A."/>
            <person name="Carlson A."/>
            <person name="Copeland A."/>
            <person name="Coutinho P.M."/>
            <person name="de Vries R.P."/>
            <person name="Ferreira P."/>
            <person name="Findley K."/>
            <person name="Foster B."/>
            <person name="Gaskell J."/>
            <person name="Glotzer D."/>
            <person name="Gorecki P."/>
            <person name="Heitman J."/>
            <person name="Hesse C."/>
            <person name="Hori C."/>
            <person name="Igarashi K."/>
            <person name="Jurgens J.A."/>
            <person name="Kallen N."/>
            <person name="Kersten P."/>
            <person name="Kohler A."/>
            <person name="Kuees U."/>
            <person name="Kumar T.K.A."/>
            <person name="Kuo A."/>
            <person name="LaButti K."/>
            <person name="Larrondo L.F."/>
            <person name="Lindquist E."/>
            <person name="Ling A."/>
            <person name="Lombard V."/>
            <person name="Lucas S."/>
            <person name="Lundell T."/>
            <person name="Martin R."/>
            <person name="McLaughlin D.J."/>
            <person name="Morgenstern I."/>
            <person name="Morin E."/>
            <person name="Murat C."/>
            <person name="Nagy L.G."/>
            <person name="Nolan M."/>
            <person name="Ohm R.A."/>
            <person name="Patyshakuliyeva A."/>
            <person name="Rokas A."/>
            <person name="Ruiz-Duenas F.J."/>
            <person name="Sabat G."/>
            <person name="Salamov A."/>
            <person name="Samejima M."/>
            <person name="Schmutz J."/>
            <person name="Slot J.C."/>
            <person name="St John F."/>
            <person name="Stenlid J."/>
            <person name="Sun H."/>
            <person name="Sun S."/>
            <person name="Syed K."/>
            <person name="Tsang A."/>
            <person name="Wiebenga A."/>
            <person name="Young D."/>
            <person name="Pisabarro A."/>
            <person name="Eastwood D.C."/>
            <person name="Martin F."/>
            <person name="Cullen D."/>
            <person name="Grigoriev I.V."/>
            <person name="Hibbett D.S."/>
        </authorList>
    </citation>
    <scope>NUCLEOTIDE SEQUENCE [LARGE SCALE GENOMIC DNA]</scope>
    <source>
        <strain evidence="2">RWD-64-598 SS2</strain>
    </source>
</reference>
<sequence>ISSPSNGTSIMPSTPFNFTYNTRADYGTSSYNFTVWLWSSATPSSSGQDFATGYYFGRYAEENYPGECATPDPANPVPPQLWMPDLAQILGGFGTGSTASDVPMYLVVIEEWGTGQGSLGTRFSQTSTQIVYNGTSA</sequence>
<comment type="caution">
    <text evidence="1">The sequence shown here is derived from an EMBL/GenBank/DDBJ whole genome shotgun (WGS) entry which is preliminary data.</text>
</comment>